<evidence type="ECO:0000313" key="3">
    <source>
        <dbReference type="Proteomes" id="UP000658320"/>
    </source>
</evidence>
<organism evidence="2 3">
    <name type="scientific">Streptomyces aurantiogriseus</name>
    <dbReference type="NCBI Taxonomy" id="66870"/>
    <lineage>
        <taxon>Bacteria</taxon>
        <taxon>Bacillati</taxon>
        <taxon>Actinomycetota</taxon>
        <taxon>Actinomycetes</taxon>
        <taxon>Kitasatosporales</taxon>
        <taxon>Streptomycetaceae</taxon>
        <taxon>Streptomyces</taxon>
    </lineage>
</organism>
<protein>
    <recommendedName>
        <fullName evidence="4">Methylated-DNA-[protein]-cysteine S-methyltransferase DNA binding domain-containing protein</fullName>
    </recommendedName>
</protein>
<evidence type="ECO:0000256" key="1">
    <source>
        <dbReference type="SAM" id="MobiDB-lite"/>
    </source>
</evidence>
<reference evidence="2" key="1">
    <citation type="journal article" date="2014" name="Int. J. Syst. Evol. Microbiol.">
        <title>Complete genome sequence of Corynebacterium casei LMG S-19264T (=DSM 44701T), isolated from a smear-ripened cheese.</title>
        <authorList>
            <consortium name="US DOE Joint Genome Institute (JGI-PGF)"/>
            <person name="Walter F."/>
            <person name="Albersmeier A."/>
            <person name="Kalinowski J."/>
            <person name="Ruckert C."/>
        </authorList>
    </citation>
    <scope>NUCLEOTIDE SEQUENCE</scope>
    <source>
        <strain evidence="2">JCM 4346</strain>
    </source>
</reference>
<accession>A0A918BSL1</accession>
<feature type="region of interest" description="Disordered" evidence="1">
    <location>
        <begin position="19"/>
        <end position="39"/>
    </location>
</feature>
<comment type="caution">
    <text evidence="2">The sequence shown here is derived from an EMBL/GenBank/DDBJ whole genome shotgun (WGS) entry which is preliminary data.</text>
</comment>
<gene>
    <name evidence="2" type="ORF">GCM10010251_00070</name>
</gene>
<proteinExistence type="predicted"/>
<dbReference type="Proteomes" id="UP000658320">
    <property type="component" value="Unassembled WGS sequence"/>
</dbReference>
<sequence length="137" mass="14862">MDCQITVSSCYFQYDEHEGGAGAAGSGRRTSPDLAKQLSGARKDDWTSLHTLLGAFPSGRWTTYGDVTTVIGSHAVPVGTRLATFSRCPNTWRVLTATEGAGFRWADPTRTLEENLPLWPALGSLQGEWSPVAVFTR</sequence>
<evidence type="ECO:0008006" key="4">
    <source>
        <dbReference type="Google" id="ProtNLM"/>
    </source>
</evidence>
<dbReference type="AlphaFoldDB" id="A0A918BSL1"/>
<name>A0A918BSL1_9ACTN</name>
<dbReference type="EMBL" id="BMSX01000001">
    <property type="protein sequence ID" value="GGQ89997.1"/>
    <property type="molecule type" value="Genomic_DNA"/>
</dbReference>
<reference evidence="2" key="2">
    <citation type="submission" date="2020-09" db="EMBL/GenBank/DDBJ databases">
        <authorList>
            <person name="Sun Q."/>
            <person name="Ohkuma M."/>
        </authorList>
    </citation>
    <scope>NUCLEOTIDE SEQUENCE</scope>
    <source>
        <strain evidence="2">JCM 4346</strain>
    </source>
</reference>
<keyword evidence="3" id="KW-1185">Reference proteome</keyword>
<evidence type="ECO:0000313" key="2">
    <source>
        <dbReference type="EMBL" id="GGQ89997.1"/>
    </source>
</evidence>